<evidence type="ECO:0000313" key="3">
    <source>
        <dbReference type="Proteomes" id="UP000789375"/>
    </source>
</evidence>
<evidence type="ECO:0000313" key="2">
    <source>
        <dbReference type="EMBL" id="CAG8534281.1"/>
    </source>
</evidence>
<gene>
    <name evidence="2" type="ORF">FMOSSE_LOCUS5661</name>
</gene>
<accession>A0A9N9AL68</accession>
<dbReference type="InterPro" id="IPR025893">
    <property type="entry name" value="Tocopherol_cyclase"/>
</dbReference>
<organism evidence="2 3">
    <name type="scientific">Funneliformis mosseae</name>
    <name type="common">Endomycorrhizal fungus</name>
    <name type="synonym">Glomus mosseae</name>
    <dbReference type="NCBI Taxonomy" id="27381"/>
    <lineage>
        <taxon>Eukaryota</taxon>
        <taxon>Fungi</taxon>
        <taxon>Fungi incertae sedis</taxon>
        <taxon>Mucoromycota</taxon>
        <taxon>Glomeromycotina</taxon>
        <taxon>Glomeromycetes</taxon>
        <taxon>Glomerales</taxon>
        <taxon>Glomeraceae</taxon>
        <taxon>Funneliformis</taxon>
    </lineage>
</organism>
<dbReference type="PANTHER" id="PTHR35309:SF4">
    <property type="entry name" value="TOCOPHEROL CYCLASE"/>
    <property type="match status" value="1"/>
</dbReference>
<dbReference type="Gene3D" id="6.10.20.150">
    <property type="match status" value="1"/>
</dbReference>
<dbReference type="Pfam" id="PF14249">
    <property type="entry name" value="Tocopherol_cycl"/>
    <property type="match status" value="1"/>
</dbReference>
<dbReference type="Proteomes" id="UP000789375">
    <property type="component" value="Unassembled WGS sequence"/>
</dbReference>
<proteinExistence type="predicted"/>
<sequence length="455" mass="51858">MVNITVKYAFIGWYYKTVTNESLIIIPGIYKSASPNDEKSHAFVMVIRDGYECLYYRYNISEFNPKGTDSSKFMIRIGQNKFSENEVVLSLPAIRLIPSTDIEYDAYTDLLIKDWSRIIGKGSESKSKIPSLKLSITRPPFIPYSVRGYIFFNDTTPYPFSFTHPNVMGIFAYVPFLECNHGIISMSHRSSGMIEFINMENNGIIEDRIDLENGSGYIEKDWGVNFPESWIWSQSNTFINEKEEKRSSILISIADIPLVSSDNPLLKVPYLKDFLHFPGRIIVFYHAKSNITYNFSTYNLFSKVIDLVIDMDENNSSMQYVQYVKLHVIDISNGLNLEIHIKRKAGNGIPLRSPSKRFGKMALMIEESLDAELNVKLWRSEHFEEAMRYARRSVSDNDIRKYEMFAQNLQQSRGFGPNFKFPEGGIGGGSGGEPTASMDTNAGGFQEGGDDDLYS</sequence>
<name>A0A9N9AL68_FUNMO</name>
<protein>
    <submittedName>
        <fullName evidence="2">16194_t:CDS:1</fullName>
    </submittedName>
</protein>
<evidence type="ECO:0000256" key="1">
    <source>
        <dbReference type="SAM" id="MobiDB-lite"/>
    </source>
</evidence>
<dbReference type="PANTHER" id="PTHR35309">
    <property type="match status" value="1"/>
</dbReference>
<dbReference type="AlphaFoldDB" id="A0A9N9AL68"/>
<reference evidence="2" key="1">
    <citation type="submission" date="2021-06" db="EMBL/GenBank/DDBJ databases">
        <authorList>
            <person name="Kallberg Y."/>
            <person name="Tangrot J."/>
            <person name="Rosling A."/>
        </authorList>
    </citation>
    <scope>NUCLEOTIDE SEQUENCE</scope>
    <source>
        <strain evidence="2">87-6 pot B 2015</strain>
    </source>
</reference>
<keyword evidence="3" id="KW-1185">Reference proteome</keyword>
<dbReference type="EMBL" id="CAJVPP010001104">
    <property type="protein sequence ID" value="CAG8534281.1"/>
    <property type="molecule type" value="Genomic_DNA"/>
</dbReference>
<feature type="region of interest" description="Disordered" evidence="1">
    <location>
        <begin position="423"/>
        <end position="455"/>
    </location>
</feature>
<dbReference type="GO" id="GO:0009976">
    <property type="term" value="F:tocopherol cyclase activity"/>
    <property type="evidence" value="ECO:0007669"/>
    <property type="project" value="InterPro"/>
</dbReference>
<comment type="caution">
    <text evidence="2">The sequence shown here is derived from an EMBL/GenBank/DDBJ whole genome shotgun (WGS) entry which is preliminary data.</text>
</comment>